<keyword evidence="3" id="KW-1185">Reference proteome</keyword>
<feature type="region of interest" description="Disordered" evidence="1">
    <location>
        <begin position="49"/>
        <end position="83"/>
    </location>
</feature>
<name>A0ABS3LAW9_9ENTE</name>
<evidence type="ECO:0000313" key="2">
    <source>
        <dbReference type="EMBL" id="MBO1306183.1"/>
    </source>
</evidence>
<dbReference type="Proteomes" id="UP000664601">
    <property type="component" value="Unassembled WGS sequence"/>
</dbReference>
<gene>
    <name evidence="2" type="ORF">JZO70_08425</name>
</gene>
<protein>
    <submittedName>
        <fullName evidence="2">DUF2188 domain-containing protein</fullName>
    </submittedName>
</protein>
<reference evidence="2 3" key="1">
    <citation type="submission" date="2021-03" db="EMBL/GenBank/DDBJ databases">
        <title>Enterococcal diversity collection.</title>
        <authorList>
            <person name="Gilmore M.S."/>
            <person name="Schwartzman J."/>
            <person name="Van Tyne D."/>
            <person name="Martin M."/>
            <person name="Earl A.M."/>
            <person name="Manson A.L."/>
            <person name="Straub T."/>
            <person name="Salamzade R."/>
            <person name="Saavedra J."/>
            <person name="Lebreton F."/>
            <person name="Prichula J."/>
            <person name="Schaufler K."/>
            <person name="Gaca A."/>
            <person name="Sgardioli B."/>
            <person name="Wagenaar J."/>
            <person name="Strong T."/>
        </authorList>
    </citation>
    <scope>NUCLEOTIDE SEQUENCE [LARGE SCALE GENOMIC DNA]</scope>
    <source>
        <strain evidence="2 3">669A</strain>
    </source>
</reference>
<comment type="caution">
    <text evidence="2">The sequence shown here is derived from an EMBL/GenBank/DDBJ whole genome shotgun (WGS) entry which is preliminary data.</text>
</comment>
<dbReference type="Pfam" id="PF09954">
    <property type="entry name" value="DUF2188"/>
    <property type="match status" value="1"/>
</dbReference>
<organism evidence="2 3">
    <name type="scientific">Candidatus Enterococcus moelleringii</name>
    <dbReference type="NCBI Taxonomy" id="2815325"/>
    <lineage>
        <taxon>Bacteria</taxon>
        <taxon>Bacillati</taxon>
        <taxon>Bacillota</taxon>
        <taxon>Bacilli</taxon>
        <taxon>Lactobacillales</taxon>
        <taxon>Enterococcaceae</taxon>
        <taxon>Enterococcus</taxon>
    </lineage>
</organism>
<evidence type="ECO:0000256" key="1">
    <source>
        <dbReference type="SAM" id="MobiDB-lite"/>
    </source>
</evidence>
<dbReference type="EMBL" id="JAFREM010000013">
    <property type="protein sequence ID" value="MBO1306183.1"/>
    <property type="molecule type" value="Genomic_DNA"/>
</dbReference>
<dbReference type="RefSeq" id="WP_207673114.1">
    <property type="nucleotide sequence ID" value="NZ_JAFREM010000013.1"/>
</dbReference>
<feature type="compositionally biased region" description="Basic and acidic residues" evidence="1">
    <location>
        <begin position="49"/>
        <end position="77"/>
    </location>
</feature>
<evidence type="ECO:0000313" key="3">
    <source>
        <dbReference type="Proteomes" id="UP000664601"/>
    </source>
</evidence>
<proteinExistence type="predicted"/>
<dbReference type="InterPro" id="IPR018691">
    <property type="entry name" value="DUF2188"/>
</dbReference>
<accession>A0ABS3LAW9</accession>
<sequence>MPWNMKDYPASMKNLAKTTRKKAIDIGNALLADGYPEDRAIPIAISQAEKWHADASDEELHQEEKAKNPQKNDKHETNPNTKKLINAKVAVKYQEDQWIVISEGAERASDRFDKKSQAIQRGKEIAENKESELKIYKRDGSLQETRDYQTDN</sequence>